<dbReference type="Gene3D" id="1.20.58.1380">
    <property type="match status" value="1"/>
</dbReference>
<dbReference type="RefSeq" id="XP_043008975.1">
    <property type="nucleotide sequence ID" value="XM_043153690.1"/>
</dbReference>
<dbReference type="GO" id="GO:0000972">
    <property type="term" value="P:transcription-dependent tethering of RNA polymerase II gene DNA at nuclear periphery"/>
    <property type="evidence" value="ECO:0007669"/>
    <property type="project" value="TreeGrafter"/>
</dbReference>
<organism evidence="11 12">
    <name type="scientific">Marasmius oreades</name>
    <name type="common">fairy-ring Marasmius</name>
    <dbReference type="NCBI Taxonomy" id="181124"/>
    <lineage>
        <taxon>Eukaryota</taxon>
        <taxon>Fungi</taxon>
        <taxon>Dikarya</taxon>
        <taxon>Basidiomycota</taxon>
        <taxon>Agaricomycotina</taxon>
        <taxon>Agaricomycetes</taxon>
        <taxon>Agaricomycetidae</taxon>
        <taxon>Agaricales</taxon>
        <taxon>Marasmiineae</taxon>
        <taxon>Marasmiaceae</taxon>
        <taxon>Marasmius</taxon>
    </lineage>
</organism>
<evidence type="ECO:0000256" key="4">
    <source>
        <dbReference type="ARBA" id="ARBA00022816"/>
    </source>
</evidence>
<dbReference type="SUPFAM" id="SSF117289">
    <property type="entry name" value="Nucleoporin domain"/>
    <property type="match status" value="1"/>
</dbReference>
<gene>
    <name evidence="11" type="ORF">E1B28_008856</name>
</gene>
<dbReference type="EMBL" id="CM032185">
    <property type="protein sequence ID" value="KAG7092505.1"/>
    <property type="molecule type" value="Genomic_DNA"/>
</dbReference>
<dbReference type="InterPro" id="IPR014908">
    <property type="entry name" value="Nucleoporin_Nup133/Nup155_N"/>
</dbReference>
<keyword evidence="4" id="KW-0509">mRNA transport</keyword>
<dbReference type="GO" id="GO:0006606">
    <property type="term" value="P:protein import into nucleus"/>
    <property type="evidence" value="ECO:0007669"/>
    <property type="project" value="TreeGrafter"/>
</dbReference>
<dbReference type="Pfam" id="PF03177">
    <property type="entry name" value="Nucleoporin_C"/>
    <property type="match status" value="1"/>
</dbReference>
<proteinExistence type="inferred from homology"/>
<dbReference type="PANTHER" id="PTHR13405:SF11">
    <property type="entry name" value="NUCLEAR PORE COMPLEX PROTEIN NUP133"/>
    <property type="match status" value="1"/>
</dbReference>
<dbReference type="InterPro" id="IPR037624">
    <property type="entry name" value="Nup133-like"/>
</dbReference>
<protein>
    <submittedName>
        <fullName evidence="11">Uncharacterized protein</fullName>
    </submittedName>
</protein>
<dbReference type="Gene3D" id="2.130.10.10">
    <property type="entry name" value="YVTN repeat-like/Quinoprotein amine dehydrogenase"/>
    <property type="match status" value="1"/>
</dbReference>
<keyword evidence="6" id="KW-0811">Translocation</keyword>
<keyword evidence="7" id="KW-0539">Nucleus</keyword>
<dbReference type="GO" id="GO:0017056">
    <property type="term" value="F:structural constituent of nuclear pore"/>
    <property type="evidence" value="ECO:0007669"/>
    <property type="project" value="InterPro"/>
</dbReference>
<evidence type="ECO:0000313" key="12">
    <source>
        <dbReference type="Proteomes" id="UP001049176"/>
    </source>
</evidence>
<dbReference type="KEGG" id="more:E1B28_008856"/>
<feature type="domain" description="Nucleoporin Nup133/Nup155-like N-terminal" evidence="10">
    <location>
        <begin position="81"/>
        <end position="424"/>
    </location>
</feature>
<keyword evidence="3" id="KW-0813">Transport</keyword>
<keyword evidence="5" id="KW-0653">Protein transport</keyword>
<keyword evidence="12" id="KW-1185">Reference proteome</keyword>
<evidence type="ECO:0000256" key="5">
    <source>
        <dbReference type="ARBA" id="ARBA00022927"/>
    </source>
</evidence>
<feature type="domain" description="Nucleoporin Nup133/Nup155-like C-terminal" evidence="9">
    <location>
        <begin position="757"/>
        <end position="1167"/>
    </location>
</feature>
<evidence type="ECO:0000256" key="1">
    <source>
        <dbReference type="ARBA" id="ARBA00004259"/>
    </source>
</evidence>
<name>A0A9P7RZD9_9AGAR</name>
<dbReference type="InterPro" id="IPR015943">
    <property type="entry name" value="WD40/YVTN_repeat-like_dom_sf"/>
</dbReference>
<dbReference type="AlphaFoldDB" id="A0A9P7RZD9"/>
<comment type="caution">
    <text evidence="11">The sequence shown here is derived from an EMBL/GenBank/DDBJ whole genome shotgun (WGS) entry which is preliminary data.</text>
</comment>
<dbReference type="GeneID" id="66077932"/>
<accession>A0A9P7RZD9</accession>
<evidence type="ECO:0000259" key="10">
    <source>
        <dbReference type="Pfam" id="PF08801"/>
    </source>
</evidence>
<evidence type="ECO:0000256" key="7">
    <source>
        <dbReference type="ARBA" id="ARBA00023242"/>
    </source>
</evidence>
<evidence type="ECO:0000256" key="6">
    <source>
        <dbReference type="ARBA" id="ARBA00023010"/>
    </source>
</evidence>
<comment type="similarity">
    <text evidence="2">Belongs to the nucleoporin Nup133 family.</text>
</comment>
<dbReference type="GO" id="GO:0031080">
    <property type="term" value="C:nuclear pore outer ring"/>
    <property type="evidence" value="ECO:0007669"/>
    <property type="project" value="TreeGrafter"/>
</dbReference>
<reference evidence="11" key="1">
    <citation type="journal article" date="2021" name="Genome Biol. Evol.">
        <title>The assembled and annotated genome of the fairy-ring fungus Marasmius oreades.</title>
        <authorList>
            <person name="Hiltunen M."/>
            <person name="Ament-Velasquez S.L."/>
            <person name="Johannesson H."/>
        </authorList>
    </citation>
    <scope>NUCLEOTIDE SEQUENCE</scope>
    <source>
        <strain evidence="11">03SP1</strain>
    </source>
</reference>
<feature type="region of interest" description="Disordered" evidence="8">
    <location>
        <begin position="1"/>
        <end position="68"/>
    </location>
</feature>
<evidence type="ECO:0000256" key="3">
    <source>
        <dbReference type="ARBA" id="ARBA00022448"/>
    </source>
</evidence>
<evidence type="ECO:0000256" key="8">
    <source>
        <dbReference type="SAM" id="MobiDB-lite"/>
    </source>
</evidence>
<dbReference type="Pfam" id="PF08801">
    <property type="entry name" value="Nucleoporin_N"/>
    <property type="match status" value="1"/>
</dbReference>
<dbReference type="OrthoDB" id="103454at2759"/>
<evidence type="ECO:0000313" key="11">
    <source>
        <dbReference type="EMBL" id="KAG7092505.1"/>
    </source>
</evidence>
<sequence>MASFSPSPAPRRPTRLKQLLTSPPRRIRVGNPSSRLGTPVRYLERGRDESSVASAMEVEDSGSTMSERTASKMNMDTLLAKSDQLSVSFYADLPIEVSQILRSADFIRELYSGEIDTLTGFALIASAQTCFAWQHSLAIKAIPTCYILPCPWDYNQTSPPFHCLVPHVAGREPGLILVSTTGEIRFWDSIGIGLAGGDRYTTTQLGITSEELVTNLIRVDQQTYVASTTSGSLFRLILSSTGGKYHITSHLFSKPTPQYTLTRLIPSIFSQSSSSSNGQIDLEPGNISALALGASTIEGGREIWALVDFRVQKWDMKLEGWEEIAFDEDIAGIVRSAVRRTFRDSVEEDDAKLDLELVDLAVDGANKLVVLVSYAGKEQNDIMAMDLGGIKRIYSLVQLSLVGSTFTPESVRGIPYQSTSSSGAPMHPRIQLLPDGLLVSIQFGDAVALCSRESDYQERLELKSASDRTFGVGVMPSDSVVLVLTAATMMKVKVNVDTVLTFDSETGRAELIKSIMTQAILYGSIPNNPLHFSFPPDVDEESLMQGAEQLSEAILQSDPLLVRGSQDLTSQLKGRKERLSWLIQFINDNLALLKMSQTCRQNLLMDAEKLTAALDLWTQHNILLAEAPPHSVLNDAVYLYMSNLAEDDYMRAFFRSHVGVLGDLIKKIPDITLNAAQETNRSVAELLPEANNVLLTVLNSAFRYREDNARLYGIELPMIEPWTSEQEIVDGVLALFDTSTRVLESSPERTAVKMSHLSELATVLFTCIQERLDWLKGSGINESGHRREYDELKSKFDHLRPEVLETLRRNREAESAFRLAEQYRDFSSLADLCHREIVFPPEENPNAARIQTYVDHFKEEFTTELYRWYIQHGELRVMFGQEVAHNEYLDKYFPDNPIPSVSWIHDLGNRRHEAAASALYQVSTQEINLETKHLMLSIGKLSQLAHLQESGGAEDSGILDAFHDDLDFVSVHESLLDEFKAVLSKLRGKRSLDTQVETVIREQATTLLDRNELVLIFKNLVRDLLQGKSLSIEDAVDVLTLKDNNETPQEYATALQLLSRSQLPEARKLSAFRTVWRRIYIHDDWDAIRKTTNVSDAELQMRFKSTALYNTLLHVLPKADDHEGYETVPDVALITPTAEEVASRWPGMPQDQIERLIQDYNLECDKLGDLDLSDEYHRVRELAEEDLAWNR</sequence>
<comment type="subcellular location">
    <subcellularLocation>
        <location evidence="1">Nucleus envelope</location>
    </subcellularLocation>
</comment>
<dbReference type="InterPro" id="IPR007187">
    <property type="entry name" value="Nucleoporin_Nup133/Nup155_C"/>
</dbReference>
<dbReference type="Proteomes" id="UP001049176">
    <property type="component" value="Chromosome 5"/>
</dbReference>
<dbReference type="PANTHER" id="PTHR13405">
    <property type="entry name" value="NUCLEAR PORE COMPLEX PROTEIN NUP133"/>
    <property type="match status" value="1"/>
</dbReference>
<dbReference type="GO" id="GO:0016973">
    <property type="term" value="P:poly(A)+ mRNA export from nucleus"/>
    <property type="evidence" value="ECO:0007669"/>
    <property type="project" value="TreeGrafter"/>
</dbReference>
<evidence type="ECO:0000256" key="2">
    <source>
        <dbReference type="ARBA" id="ARBA00005569"/>
    </source>
</evidence>
<evidence type="ECO:0000259" key="9">
    <source>
        <dbReference type="Pfam" id="PF03177"/>
    </source>
</evidence>